<evidence type="ECO:0000256" key="1">
    <source>
        <dbReference type="ARBA" id="ARBA00001947"/>
    </source>
</evidence>
<dbReference type="AlphaFoldDB" id="A0A2H0DWV8"/>
<dbReference type="InterPro" id="IPR002579">
    <property type="entry name" value="Met_Sox_Rdtase_MsrB_dom"/>
</dbReference>
<reference evidence="9 10" key="1">
    <citation type="submission" date="2017-09" db="EMBL/GenBank/DDBJ databases">
        <title>Depth-based differentiation of microbial function through sediment-hosted aquifers and enrichment of novel symbionts in the deep terrestrial subsurface.</title>
        <authorList>
            <person name="Probst A.J."/>
            <person name="Ladd B."/>
            <person name="Jarett J.K."/>
            <person name="Geller-Mcgrath D.E."/>
            <person name="Sieber C.M."/>
            <person name="Emerson J.B."/>
            <person name="Anantharaman K."/>
            <person name="Thomas B.C."/>
            <person name="Malmstrom R."/>
            <person name="Stieglmeier M."/>
            <person name="Klingl A."/>
            <person name="Woyke T."/>
            <person name="Ryan C.M."/>
            <person name="Banfield J.F."/>
        </authorList>
    </citation>
    <scope>NUCLEOTIDE SEQUENCE [LARGE SCALE GENOMIC DNA]</scope>
    <source>
        <strain evidence="9">CG22_combo_CG10-13_8_21_14_all_43_18</strain>
    </source>
</reference>
<comment type="similarity">
    <text evidence="2">Belongs to the MsrB Met sulfoxide reductase family.</text>
</comment>
<evidence type="ECO:0000256" key="7">
    <source>
        <dbReference type="ARBA" id="ARBA00048488"/>
    </source>
</evidence>
<dbReference type="InterPro" id="IPR011057">
    <property type="entry name" value="Mss4-like_sf"/>
</dbReference>
<comment type="catalytic activity">
    <reaction evidence="7">
        <text>L-methionyl-[protein] + [thioredoxin]-disulfide + H2O = L-methionyl-(R)-S-oxide-[protein] + [thioredoxin]-dithiol</text>
        <dbReference type="Rhea" id="RHEA:24164"/>
        <dbReference type="Rhea" id="RHEA-COMP:10698"/>
        <dbReference type="Rhea" id="RHEA-COMP:10700"/>
        <dbReference type="Rhea" id="RHEA-COMP:12313"/>
        <dbReference type="Rhea" id="RHEA-COMP:12314"/>
        <dbReference type="ChEBI" id="CHEBI:15377"/>
        <dbReference type="ChEBI" id="CHEBI:16044"/>
        <dbReference type="ChEBI" id="CHEBI:29950"/>
        <dbReference type="ChEBI" id="CHEBI:45764"/>
        <dbReference type="ChEBI" id="CHEBI:50058"/>
        <dbReference type="EC" id="1.8.4.12"/>
    </reaction>
</comment>
<dbReference type="EMBL" id="PCTS01000011">
    <property type="protein sequence ID" value="PIP86665.1"/>
    <property type="molecule type" value="Genomic_DNA"/>
</dbReference>
<evidence type="ECO:0000313" key="9">
    <source>
        <dbReference type="EMBL" id="PIP86665.1"/>
    </source>
</evidence>
<gene>
    <name evidence="9" type="primary">msrB</name>
    <name evidence="9" type="ORF">COW82_00850</name>
</gene>
<comment type="caution">
    <text evidence="9">The sequence shown here is derived from an EMBL/GenBank/DDBJ whole genome shotgun (WGS) entry which is preliminary data.</text>
</comment>
<dbReference type="Gene3D" id="2.170.150.20">
    <property type="entry name" value="Peptide methionine sulfoxide reductase"/>
    <property type="match status" value="1"/>
</dbReference>
<protein>
    <recommendedName>
        <fullName evidence="3">peptide-methionine (R)-S-oxide reductase</fullName>
        <ecNumber evidence="3">1.8.4.12</ecNumber>
    </recommendedName>
</protein>
<evidence type="ECO:0000259" key="8">
    <source>
        <dbReference type="PROSITE" id="PS51790"/>
    </source>
</evidence>
<dbReference type="GO" id="GO:0046872">
    <property type="term" value="F:metal ion binding"/>
    <property type="evidence" value="ECO:0007669"/>
    <property type="project" value="UniProtKB-KW"/>
</dbReference>
<dbReference type="Pfam" id="PF01641">
    <property type="entry name" value="SelR"/>
    <property type="match status" value="1"/>
</dbReference>
<evidence type="ECO:0000256" key="3">
    <source>
        <dbReference type="ARBA" id="ARBA00012499"/>
    </source>
</evidence>
<accession>A0A2H0DWV8</accession>
<evidence type="ECO:0000313" key="10">
    <source>
        <dbReference type="Proteomes" id="UP000231276"/>
    </source>
</evidence>
<evidence type="ECO:0000256" key="4">
    <source>
        <dbReference type="ARBA" id="ARBA00022723"/>
    </source>
</evidence>
<dbReference type="PROSITE" id="PS51790">
    <property type="entry name" value="MSRB"/>
    <property type="match status" value="1"/>
</dbReference>
<dbReference type="GO" id="GO:0030091">
    <property type="term" value="P:protein repair"/>
    <property type="evidence" value="ECO:0007669"/>
    <property type="project" value="InterPro"/>
</dbReference>
<dbReference type="PANTHER" id="PTHR10173:SF52">
    <property type="entry name" value="METHIONINE-R-SULFOXIDE REDUCTASE B1"/>
    <property type="match status" value="1"/>
</dbReference>
<proteinExistence type="inferred from homology"/>
<dbReference type="GO" id="GO:0033743">
    <property type="term" value="F:peptide-methionine (R)-S-oxide reductase activity"/>
    <property type="evidence" value="ECO:0007669"/>
    <property type="project" value="UniProtKB-EC"/>
</dbReference>
<comment type="cofactor">
    <cofactor evidence="1">
        <name>Zn(2+)</name>
        <dbReference type="ChEBI" id="CHEBI:29105"/>
    </cofactor>
</comment>
<dbReference type="PANTHER" id="PTHR10173">
    <property type="entry name" value="METHIONINE SULFOXIDE REDUCTASE"/>
    <property type="match status" value="1"/>
</dbReference>
<keyword evidence="5" id="KW-0862">Zinc</keyword>
<organism evidence="9 10">
    <name type="scientific">Candidatus Campbellbacteria bacterium CG22_combo_CG10-13_8_21_14_all_43_18</name>
    <dbReference type="NCBI Taxonomy" id="1974530"/>
    <lineage>
        <taxon>Bacteria</taxon>
        <taxon>Candidatus Campbelliibacteriota</taxon>
    </lineage>
</organism>
<sequence>MDKKELRKRLTAEAWKVTQEGETEAPFSGQYVDNKEKGVYKCVVCEQNLFSSEAKFDSKTGWPSFTEPENLERVRLGKDDSGGMKRTEVLCRKCGAHLGHVFSDTPAGRQRYCINSCSLEFQKKRSVKSNL</sequence>
<dbReference type="EC" id="1.8.4.12" evidence="3"/>
<dbReference type="Proteomes" id="UP000231276">
    <property type="component" value="Unassembled WGS sequence"/>
</dbReference>
<dbReference type="InterPro" id="IPR028427">
    <property type="entry name" value="Met_Sox_Rdtase_MsrB"/>
</dbReference>
<evidence type="ECO:0000256" key="2">
    <source>
        <dbReference type="ARBA" id="ARBA00007174"/>
    </source>
</evidence>
<keyword evidence="6" id="KW-0560">Oxidoreductase</keyword>
<feature type="domain" description="MsrB" evidence="8">
    <location>
        <begin position="3"/>
        <end position="124"/>
    </location>
</feature>
<evidence type="ECO:0000256" key="5">
    <source>
        <dbReference type="ARBA" id="ARBA00022833"/>
    </source>
</evidence>
<name>A0A2H0DWV8_9BACT</name>
<dbReference type="FunFam" id="2.170.150.20:FF:000001">
    <property type="entry name" value="Peptide methionine sulfoxide reductase MsrB"/>
    <property type="match status" value="1"/>
</dbReference>
<evidence type="ECO:0000256" key="6">
    <source>
        <dbReference type="ARBA" id="ARBA00023002"/>
    </source>
</evidence>
<dbReference type="SUPFAM" id="SSF51316">
    <property type="entry name" value="Mss4-like"/>
    <property type="match status" value="1"/>
</dbReference>
<dbReference type="GO" id="GO:0005737">
    <property type="term" value="C:cytoplasm"/>
    <property type="evidence" value="ECO:0007669"/>
    <property type="project" value="TreeGrafter"/>
</dbReference>
<dbReference type="NCBIfam" id="TIGR00357">
    <property type="entry name" value="peptide-methionine (R)-S-oxide reductase MsrB"/>
    <property type="match status" value="1"/>
</dbReference>
<keyword evidence="4" id="KW-0479">Metal-binding</keyword>
<dbReference type="GO" id="GO:0006979">
    <property type="term" value="P:response to oxidative stress"/>
    <property type="evidence" value="ECO:0007669"/>
    <property type="project" value="InterPro"/>
</dbReference>